<dbReference type="InterPro" id="IPR002491">
    <property type="entry name" value="ABC_transptr_periplasmic_BD"/>
</dbReference>
<accession>A0ABX4YJN9</accession>
<dbReference type="PROSITE" id="PS50983">
    <property type="entry name" value="FE_B12_PBP"/>
    <property type="match status" value="1"/>
</dbReference>
<dbReference type="PANTHER" id="PTHR42860:SF2">
    <property type="entry name" value="BLL4160 PROTEIN"/>
    <property type="match status" value="1"/>
</dbReference>
<reference evidence="2" key="1">
    <citation type="submission" date="2018-01" db="EMBL/GenBank/DDBJ databases">
        <title>Genomic characterization of Leptospira inadai serogroup Lyme isolated from captured rat in Brazil and comparative analysis with human reference strain.</title>
        <authorList>
            <person name="Moreno L.Z."/>
            <person name="Loureiro A.P."/>
            <person name="Miraglia F."/>
            <person name="Kremer F.S."/>
            <person name="Eslabao M.R."/>
            <person name="Dellagostin O.A."/>
            <person name="Lilenbaum W."/>
            <person name="Moreno A.M."/>
        </authorList>
    </citation>
    <scope>NUCLEOTIDE SEQUENCE [LARGE SCALE GENOMIC DNA]</scope>
    <source>
        <strain evidence="2">M34/99</strain>
    </source>
</reference>
<keyword evidence="3" id="KW-1185">Reference proteome</keyword>
<dbReference type="PANTHER" id="PTHR42860">
    <property type="entry name" value="VITAMIN B12-BINDING PROTEIN"/>
    <property type="match status" value="1"/>
</dbReference>
<dbReference type="Pfam" id="PF01497">
    <property type="entry name" value="Peripla_BP_2"/>
    <property type="match status" value="1"/>
</dbReference>
<proteinExistence type="predicted"/>
<sequence>MGPKRIVCLTEETTELLYLLGEQDRIVGISAYTVRPLKAKDEKPRVSAFINGNIKRITELKPDLVIGFSDIQAELAHDLIKEGLNVLVTNQRTLDEIFETIFLIAGLVGKGKEADSLVNSYKQKLENVRIAAAGKSRPKVFFQEWDEPVITGIRWVSELLEIAGAKDCFGHLKEKSLAKDRIISLEDVAKSNPDIFIGCWCGKPMDFEWVRTRREWMQVSAIRNGRIFEMDPAIILQPGPALFEAGILELEKIIDSARDPSFS</sequence>
<dbReference type="Gene3D" id="3.40.50.1980">
    <property type="entry name" value="Nitrogenase molybdenum iron protein domain"/>
    <property type="match status" value="2"/>
</dbReference>
<evidence type="ECO:0000259" key="1">
    <source>
        <dbReference type="PROSITE" id="PS50983"/>
    </source>
</evidence>
<dbReference type="EMBL" id="MCRM02000007">
    <property type="protein sequence ID" value="PNV75389.1"/>
    <property type="molecule type" value="Genomic_DNA"/>
</dbReference>
<dbReference type="InterPro" id="IPR051030">
    <property type="entry name" value="Vitamin_B12-ABC_binding"/>
</dbReference>
<comment type="caution">
    <text evidence="2">The sequence shown here is derived from an EMBL/GenBank/DDBJ whole genome shotgun (WGS) entry which is preliminary data.</text>
</comment>
<feature type="domain" description="Fe/B12 periplasmic-binding" evidence="1">
    <location>
        <begin position="5"/>
        <end position="258"/>
    </location>
</feature>
<protein>
    <submittedName>
        <fullName evidence="2">Cobalamin-binding protein</fullName>
    </submittedName>
</protein>
<name>A0ABX4YJN9_9LEPT</name>
<dbReference type="SUPFAM" id="SSF53807">
    <property type="entry name" value="Helical backbone' metal receptor"/>
    <property type="match status" value="1"/>
</dbReference>
<dbReference type="CDD" id="cd01144">
    <property type="entry name" value="BtuF"/>
    <property type="match status" value="1"/>
</dbReference>
<organism evidence="2 3">
    <name type="scientific">Leptospira inadai serovar Lyme</name>
    <dbReference type="NCBI Taxonomy" id="293084"/>
    <lineage>
        <taxon>Bacteria</taxon>
        <taxon>Pseudomonadati</taxon>
        <taxon>Spirochaetota</taxon>
        <taxon>Spirochaetia</taxon>
        <taxon>Leptospirales</taxon>
        <taxon>Leptospiraceae</taxon>
        <taxon>Leptospira</taxon>
    </lineage>
</organism>
<evidence type="ECO:0000313" key="2">
    <source>
        <dbReference type="EMBL" id="PNV75389.1"/>
    </source>
</evidence>
<dbReference type="RefSeq" id="WP_010416272.1">
    <property type="nucleotide sequence ID" value="NZ_MCRM02000007.1"/>
</dbReference>
<dbReference type="Proteomes" id="UP000094669">
    <property type="component" value="Unassembled WGS sequence"/>
</dbReference>
<evidence type="ECO:0000313" key="3">
    <source>
        <dbReference type="Proteomes" id="UP000094669"/>
    </source>
</evidence>
<gene>
    <name evidence="2" type="ORF">BES34_009040</name>
</gene>